<gene>
    <name evidence="1" type="ORF">MENTE1834_LOCUS18059</name>
</gene>
<dbReference type="Proteomes" id="UP001497535">
    <property type="component" value="Unassembled WGS sequence"/>
</dbReference>
<protein>
    <submittedName>
        <fullName evidence="1">Uncharacterized protein</fullName>
    </submittedName>
</protein>
<evidence type="ECO:0000313" key="1">
    <source>
        <dbReference type="EMBL" id="CAK5068235.1"/>
    </source>
</evidence>
<evidence type="ECO:0000313" key="2">
    <source>
        <dbReference type="Proteomes" id="UP001497535"/>
    </source>
</evidence>
<organism evidence="1 2">
    <name type="scientific">Meloidogyne enterolobii</name>
    <name type="common">Root-knot nematode worm</name>
    <name type="synonym">Meloidogyne mayaguensis</name>
    <dbReference type="NCBI Taxonomy" id="390850"/>
    <lineage>
        <taxon>Eukaryota</taxon>
        <taxon>Metazoa</taxon>
        <taxon>Ecdysozoa</taxon>
        <taxon>Nematoda</taxon>
        <taxon>Chromadorea</taxon>
        <taxon>Rhabditida</taxon>
        <taxon>Tylenchina</taxon>
        <taxon>Tylenchomorpha</taxon>
        <taxon>Tylenchoidea</taxon>
        <taxon>Meloidogynidae</taxon>
        <taxon>Meloidogyninae</taxon>
        <taxon>Meloidogyne</taxon>
    </lineage>
</organism>
<reference evidence="1" key="1">
    <citation type="submission" date="2023-11" db="EMBL/GenBank/DDBJ databases">
        <authorList>
            <person name="Poullet M."/>
        </authorList>
    </citation>
    <scope>NUCLEOTIDE SEQUENCE</scope>
    <source>
        <strain evidence="1">E1834</strain>
    </source>
</reference>
<comment type="caution">
    <text evidence="1">The sequence shown here is derived from an EMBL/GenBank/DDBJ whole genome shotgun (WGS) entry which is preliminary data.</text>
</comment>
<accession>A0ACB0YXS0</accession>
<keyword evidence="2" id="KW-1185">Reference proteome</keyword>
<sequence length="89" mass="10313">MDLRNWQHSGPHTEKQQTSFGPDGATNTFWPSENVLVGHTKDHVLKQHHHQRLVKLCSSRWIFVPAIYGLWQKSSNLMARLMKFAASIF</sequence>
<proteinExistence type="predicted"/>
<dbReference type="EMBL" id="CAVMJV010000020">
    <property type="protein sequence ID" value="CAK5068235.1"/>
    <property type="molecule type" value="Genomic_DNA"/>
</dbReference>
<name>A0ACB0YXS0_MELEN</name>